<dbReference type="STRING" id="290052.ASU35_00460"/>
<gene>
    <name evidence="9" type="ORF">ASU35_00460</name>
</gene>
<dbReference type="Pfam" id="PF02108">
    <property type="entry name" value="FliH"/>
    <property type="match status" value="1"/>
</dbReference>
<evidence type="ECO:0000256" key="5">
    <source>
        <dbReference type="ARBA" id="ARBA00022927"/>
    </source>
</evidence>
<feature type="coiled-coil region" evidence="7">
    <location>
        <begin position="79"/>
        <end position="144"/>
    </location>
</feature>
<feature type="domain" description="Flagellar assembly protein FliH/Type III secretion system HrpE" evidence="8">
    <location>
        <begin position="126"/>
        <end position="254"/>
    </location>
</feature>
<evidence type="ECO:0000313" key="9">
    <source>
        <dbReference type="EMBL" id="KSV60676.1"/>
    </source>
</evidence>
<keyword evidence="10" id="KW-1185">Reference proteome</keyword>
<dbReference type="Proteomes" id="UP000054874">
    <property type="component" value="Unassembled WGS sequence"/>
</dbReference>
<evidence type="ECO:0000256" key="6">
    <source>
        <dbReference type="ARBA" id="ARBA00023225"/>
    </source>
</evidence>
<evidence type="ECO:0000256" key="4">
    <source>
        <dbReference type="ARBA" id="ARBA00022795"/>
    </source>
</evidence>
<dbReference type="RefSeq" id="WP_058351155.1">
    <property type="nucleotide sequence ID" value="NZ_CABMMD010000001.1"/>
</dbReference>
<keyword evidence="3" id="KW-0813">Transport</keyword>
<dbReference type="EMBL" id="LNAM01000001">
    <property type="protein sequence ID" value="KSV60676.1"/>
    <property type="molecule type" value="Genomic_DNA"/>
</dbReference>
<proteinExistence type="inferred from homology"/>
<dbReference type="OrthoDB" id="9786341at2"/>
<keyword evidence="5" id="KW-0653">Protein transport</keyword>
<dbReference type="InterPro" id="IPR018035">
    <property type="entry name" value="Flagellar_FliH/T3SS_HrpE"/>
</dbReference>
<protein>
    <recommendedName>
        <fullName evidence="8">Flagellar assembly protein FliH/Type III secretion system HrpE domain-containing protein</fullName>
    </recommendedName>
</protein>
<sequence length="268" mass="30611">MSNLIKWNYINLESENRRIIDSDHSKKNPFLEQPASGMACNKGENMEAGGFHEGVKAVNYDELLKKEREQIETEKNVVLSEARRQADELISQARCVAENIKNDAYESGYESGRESGQAEALEILEKEKEKLQEYQKELEKDYQERLRSIEPMIADFMAKLVEKLTGTVVEGKKDVILYLVRCGLEQTGKSTRFVIRISQEDYPLVESHKEELLALLDGQGELSFREDKGLTKNQCVIETDTAIIESSLDIQLENLSEDIRLMALSKEL</sequence>
<comment type="caution">
    <text evidence="9">The sequence shown here is derived from an EMBL/GenBank/DDBJ whole genome shotgun (WGS) entry which is preliminary data.</text>
</comment>
<evidence type="ECO:0000256" key="1">
    <source>
        <dbReference type="ARBA" id="ARBA00003041"/>
    </source>
</evidence>
<organism evidence="9 10">
    <name type="scientific">Acetivibrio ethanolgignens</name>
    <dbReference type="NCBI Taxonomy" id="290052"/>
    <lineage>
        <taxon>Bacteria</taxon>
        <taxon>Bacillati</taxon>
        <taxon>Bacillota</taxon>
        <taxon>Clostridia</taxon>
        <taxon>Eubacteriales</taxon>
        <taxon>Oscillospiraceae</taxon>
        <taxon>Acetivibrio</taxon>
    </lineage>
</organism>
<comment type="similarity">
    <text evidence="2">Belongs to the FliH family.</text>
</comment>
<dbReference type="PANTHER" id="PTHR34982">
    <property type="entry name" value="YOP PROTEINS TRANSLOCATION PROTEIN L"/>
    <property type="match status" value="1"/>
</dbReference>
<dbReference type="AlphaFoldDB" id="A0A0V8QJE6"/>
<dbReference type="InterPro" id="IPR051472">
    <property type="entry name" value="T3SS_Stator/FliH"/>
</dbReference>
<accession>A0A0V8QJE6</accession>
<keyword evidence="7" id="KW-0175">Coiled coil</keyword>
<keyword evidence="6" id="KW-1006">Bacterial flagellum protein export</keyword>
<evidence type="ECO:0000256" key="2">
    <source>
        <dbReference type="ARBA" id="ARBA00006602"/>
    </source>
</evidence>
<dbReference type="GO" id="GO:0044781">
    <property type="term" value="P:bacterial-type flagellum organization"/>
    <property type="evidence" value="ECO:0007669"/>
    <property type="project" value="UniProtKB-KW"/>
</dbReference>
<dbReference type="PANTHER" id="PTHR34982:SF1">
    <property type="entry name" value="FLAGELLAR ASSEMBLY PROTEIN FLIH"/>
    <property type="match status" value="1"/>
</dbReference>
<dbReference type="GO" id="GO:0005829">
    <property type="term" value="C:cytosol"/>
    <property type="evidence" value="ECO:0007669"/>
    <property type="project" value="TreeGrafter"/>
</dbReference>
<evidence type="ECO:0000256" key="3">
    <source>
        <dbReference type="ARBA" id="ARBA00022448"/>
    </source>
</evidence>
<dbReference type="GO" id="GO:0015031">
    <property type="term" value="P:protein transport"/>
    <property type="evidence" value="ECO:0007669"/>
    <property type="project" value="UniProtKB-KW"/>
</dbReference>
<evidence type="ECO:0000259" key="8">
    <source>
        <dbReference type="Pfam" id="PF02108"/>
    </source>
</evidence>
<comment type="function">
    <text evidence="1">Needed for flagellar regrowth and assembly.</text>
</comment>
<evidence type="ECO:0000256" key="7">
    <source>
        <dbReference type="SAM" id="Coils"/>
    </source>
</evidence>
<evidence type="ECO:0000313" key="10">
    <source>
        <dbReference type="Proteomes" id="UP000054874"/>
    </source>
</evidence>
<name>A0A0V8QJE6_9FIRM</name>
<keyword evidence="4" id="KW-1005">Bacterial flagellum biogenesis</keyword>
<reference evidence="9 10" key="1">
    <citation type="submission" date="2015-11" db="EMBL/GenBank/DDBJ databases">
        <title>Butyribacter intestini gen. nov., sp. nov., a butyric acid-producing bacterium of the family Lachnospiraceae isolated from the human faeces.</title>
        <authorList>
            <person name="Zou Y."/>
            <person name="Xue W."/>
            <person name="Luo G."/>
            <person name="Lv M."/>
        </authorList>
    </citation>
    <scope>NUCLEOTIDE SEQUENCE [LARGE SCALE GENOMIC DNA]</scope>
    <source>
        <strain evidence="9 10">ACET-33324</strain>
    </source>
</reference>